<evidence type="ECO:0000313" key="2">
    <source>
        <dbReference type="Proteomes" id="UP001338125"/>
    </source>
</evidence>
<comment type="caution">
    <text evidence="1">The sequence shown here is derived from an EMBL/GenBank/DDBJ whole genome shotgun (WGS) entry which is preliminary data.</text>
</comment>
<proteinExistence type="predicted"/>
<keyword evidence="2" id="KW-1185">Reference proteome</keyword>
<name>A0ABR0SAL3_9HYPO</name>
<protein>
    <submittedName>
        <fullName evidence="1">Uncharacterized protein</fullName>
    </submittedName>
</protein>
<dbReference type="InterPro" id="IPR053178">
    <property type="entry name" value="Osmoadaptation_assoc"/>
</dbReference>
<accession>A0ABR0SAL3</accession>
<sequence>MVDTSNPKSFVFITSTNRLRPDNNHARQQIRRQAMSRAAYSRRQRGGYGKVNLFQAPAQSMSSDQPHDPLKQRAFDCVDDETIDSHLSATILISPSSVDYEKIRIRYNLDLLDLSALTSFHVTYATASSLASNPDILRDIVGRQQLSYLTHVPGRYGQSHALASAVECVSARAHQWLIAPHQPVSSEIIVLYLRALKAVQAALENPHTNMQPEVLCATELLGIYELFSTSTEQRWASHSSGSTALIKLRGPDRYTSDFEKGLLASHIGQIFHQSLNTNESCFLHDGPWQLVLRSIATNDGPFSDRSERVISLWQSACHLPYHLQKMNFTPAYMSFDSHFGTGTDDIKSTAKILIFVVS</sequence>
<dbReference type="EMBL" id="JAVFKD010000015">
    <property type="protein sequence ID" value="KAK5988892.1"/>
    <property type="molecule type" value="Genomic_DNA"/>
</dbReference>
<gene>
    <name evidence="1" type="ORF">PT974_10389</name>
</gene>
<dbReference type="PANTHER" id="PTHR38111:SF6">
    <property type="entry name" value="FINGER DOMAIN PROTEIN, PUTATIVE (AFU_ORTHOLOGUE AFUA_8G01940)-RELATED"/>
    <property type="match status" value="1"/>
</dbReference>
<dbReference type="PANTHER" id="PTHR38111">
    <property type="entry name" value="ZN(2)-C6 FUNGAL-TYPE DOMAIN-CONTAINING PROTEIN-RELATED"/>
    <property type="match status" value="1"/>
</dbReference>
<organism evidence="1 2">
    <name type="scientific">Cladobotryum mycophilum</name>
    <dbReference type="NCBI Taxonomy" id="491253"/>
    <lineage>
        <taxon>Eukaryota</taxon>
        <taxon>Fungi</taxon>
        <taxon>Dikarya</taxon>
        <taxon>Ascomycota</taxon>
        <taxon>Pezizomycotina</taxon>
        <taxon>Sordariomycetes</taxon>
        <taxon>Hypocreomycetidae</taxon>
        <taxon>Hypocreales</taxon>
        <taxon>Hypocreaceae</taxon>
        <taxon>Cladobotryum</taxon>
    </lineage>
</organism>
<reference evidence="1 2" key="1">
    <citation type="submission" date="2024-01" db="EMBL/GenBank/DDBJ databases">
        <title>Complete genome of Cladobotryum mycophilum ATHUM6906.</title>
        <authorList>
            <person name="Christinaki A.C."/>
            <person name="Myridakis A.I."/>
            <person name="Kouvelis V.N."/>
        </authorList>
    </citation>
    <scope>NUCLEOTIDE SEQUENCE [LARGE SCALE GENOMIC DNA]</scope>
    <source>
        <strain evidence="1 2">ATHUM6906</strain>
    </source>
</reference>
<dbReference type="Proteomes" id="UP001338125">
    <property type="component" value="Unassembled WGS sequence"/>
</dbReference>
<evidence type="ECO:0000313" key="1">
    <source>
        <dbReference type="EMBL" id="KAK5988892.1"/>
    </source>
</evidence>